<protein>
    <submittedName>
        <fullName evidence="2">Uncharacterized protein</fullName>
    </submittedName>
</protein>
<comment type="caution">
    <text evidence="2">The sequence shown here is derived from an EMBL/GenBank/DDBJ whole genome shotgun (WGS) entry which is preliminary data.</text>
</comment>
<name>A0A645F7A4_9ZZZZ</name>
<evidence type="ECO:0000256" key="1">
    <source>
        <dbReference type="SAM" id="MobiDB-lite"/>
    </source>
</evidence>
<evidence type="ECO:0000313" key="2">
    <source>
        <dbReference type="EMBL" id="MPN10161.1"/>
    </source>
</evidence>
<reference evidence="2" key="1">
    <citation type="submission" date="2019-08" db="EMBL/GenBank/DDBJ databases">
        <authorList>
            <person name="Kucharzyk K."/>
            <person name="Murdoch R.W."/>
            <person name="Higgins S."/>
            <person name="Loffler F."/>
        </authorList>
    </citation>
    <scope>NUCLEOTIDE SEQUENCE</scope>
</reference>
<sequence>MVLRREFLRLDQRFYKTDEHVTPGLQGIGGDHQTAAGMPGRKIAAAQDHFEPLFFGAEIVRSPGNSGVDLSAADRLLNRRRVFEFEDLDVFAPVQPGRFQRAAEHRVAAGQPDCGDFLSFQIGERFDLVCVFRLDDDGGVFAHDSGDDPDVGSGGDVDQRRGRSERTRVQFAGAHCGQSVGGVDEFDQLHVEPVLFEDSGIFGDEEFTVSGHRQVADFHLVGGGRGGCDQQGGSRRKKRFSKIHILFSFYRAPPGNRRRLRLGFSGNCKKGPDRLQLF</sequence>
<gene>
    <name evidence="2" type="ORF">SDC9_157456</name>
</gene>
<dbReference type="EMBL" id="VSSQ01056307">
    <property type="protein sequence ID" value="MPN10161.1"/>
    <property type="molecule type" value="Genomic_DNA"/>
</dbReference>
<organism evidence="2">
    <name type="scientific">bioreactor metagenome</name>
    <dbReference type="NCBI Taxonomy" id="1076179"/>
    <lineage>
        <taxon>unclassified sequences</taxon>
        <taxon>metagenomes</taxon>
        <taxon>ecological metagenomes</taxon>
    </lineage>
</organism>
<dbReference type="AlphaFoldDB" id="A0A645F7A4"/>
<feature type="region of interest" description="Disordered" evidence="1">
    <location>
        <begin position="143"/>
        <end position="164"/>
    </location>
</feature>
<accession>A0A645F7A4</accession>
<proteinExistence type="predicted"/>